<dbReference type="InterPro" id="IPR056772">
    <property type="entry name" value="RecA-like_ORC2"/>
</dbReference>
<dbReference type="GO" id="GO:0006260">
    <property type="term" value="P:DNA replication"/>
    <property type="evidence" value="ECO:0007669"/>
    <property type="project" value="UniProtKB-UniRule"/>
</dbReference>
<dbReference type="PANTHER" id="PTHR14052:SF0">
    <property type="entry name" value="ORIGIN RECOGNITION COMPLEX SUBUNIT 2"/>
    <property type="match status" value="1"/>
</dbReference>
<dbReference type="GO" id="GO:0005664">
    <property type="term" value="C:nuclear origin of replication recognition complex"/>
    <property type="evidence" value="ECO:0007669"/>
    <property type="project" value="UniProtKB-UniRule"/>
</dbReference>
<gene>
    <name evidence="8" type="ORF">CANCADRAFT_19833</name>
</gene>
<dbReference type="Proteomes" id="UP000095023">
    <property type="component" value="Unassembled WGS sequence"/>
</dbReference>
<evidence type="ECO:0000259" key="6">
    <source>
        <dbReference type="Pfam" id="PF04084"/>
    </source>
</evidence>
<evidence type="ECO:0000256" key="2">
    <source>
        <dbReference type="ARBA" id="ARBA00007421"/>
    </source>
</evidence>
<keyword evidence="3 5" id="KW-0235">DNA replication</keyword>
<dbReference type="EMBL" id="KV453841">
    <property type="protein sequence ID" value="ODV92294.1"/>
    <property type="molecule type" value="Genomic_DNA"/>
</dbReference>
<dbReference type="GO" id="GO:0003688">
    <property type="term" value="F:DNA replication origin binding"/>
    <property type="evidence" value="ECO:0007669"/>
    <property type="project" value="UniProtKB-UniRule"/>
</dbReference>
<dbReference type="Pfam" id="PF24882">
    <property type="entry name" value="WHD_ORC2"/>
    <property type="match status" value="1"/>
</dbReference>
<comment type="function">
    <text evidence="5">Component of the origin recognition complex (ORC) that binds origins of replication. DNA-binding is ATP-dependent. ORC is required to assemble the pre-replication complex necessary to initiate DNA replication.</text>
</comment>
<protein>
    <recommendedName>
        <fullName evidence="5">Origin recognition complex subunit 2</fullName>
    </recommendedName>
</protein>
<evidence type="ECO:0000259" key="7">
    <source>
        <dbReference type="Pfam" id="PF24882"/>
    </source>
</evidence>
<evidence type="ECO:0000256" key="1">
    <source>
        <dbReference type="ARBA" id="ARBA00004123"/>
    </source>
</evidence>
<dbReference type="PANTHER" id="PTHR14052">
    <property type="entry name" value="ORIGIN RECOGNITION COMPLEX SUBUNIT 2"/>
    <property type="match status" value="1"/>
</dbReference>
<evidence type="ECO:0000256" key="3">
    <source>
        <dbReference type="ARBA" id="ARBA00022705"/>
    </source>
</evidence>
<dbReference type="InterPro" id="IPR056773">
    <property type="entry name" value="WHD_ORC2"/>
</dbReference>
<proteinExistence type="inferred from homology"/>
<dbReference type="AlphaFoldDB" id="A0A1E4TKL5"/>
<feature type="domain" description="Origin recognition complex subunit 2 winged-helix" evidence="7">
    <location>
        <begin position="281"/>
        <end position="336"/>
    </location>
</feature>
<dbReference type="InterPro" id="IPR007220">
    <property type="entry name" value="ORC2"/>
</dbReference>
<feature type="domain" description="Origin recognition complex subunit 2 RecA-like" evidence="6">
    <location>
        <begin position="47"/>
        <end position="207"/>
    </location>
</feature>
<accession>A0A1E4TKL5</accession>
<feature type="non-terminal residue" evidence="8">
    <location>
        <position position="336"/>
    </location>
</feature>
<evidence type="ECO:0000256" key="5">
    <source>
        <dbReference type="RuleBase" id="RU368084"/>
    </source>
</evidence>
<name>A0A1E4TKL5_9ASCO</name>
<sequence length="336" mass="38480">LEGPEAYFEFHRWKPDRPENDSFLPQIATDTYLQLISTIENENIESREKLHKTYSQLFPQWKYELHCNRAILLYGLGSKIRLLNDFVNYMHITTVVANGYNNTLFVAEFMKNVFKAMFPKTPPPRAAQDVLPLIKQLVKAENYVSKPLLIAVHSLDADALCSEGAQNFIASVAELPMVHLVASIDNFNAPMMWDARLYYRFKFVWHETHTFQPYLSETPSMEPTAAGHTTRPIGDRGLQFVLRSITVNARQVYRILTAHQLELVDQRVALKGEDAAARASNSTYAISLKDLYQLCLAEFVVSSELNLRTILQEFVEHQMAIIIEKGNGAEYVYIPF</sequence>
<dbReference type="OrthoDB" id="346673at2759"/>
<reference evidence="9" key="1">
    <citation type="submission" date="2016-02" db="EMBL/GenBank/DDBJ databases">
        <title>Comparative genomics of biotechnologically important yeasts.</title>
        <authorList>
            <consortium name="DOE Joint Genome Institute"/>
            <person name="Riley R."/>
            <person name="Haridas S."/>
            <person name="Wolfe K.H."/>
            <person name="Lopes M.R."/>
            <person name="Hittinger C.T."/>
            <person name="Goker M."/>
            <person name="Salamov A."/>
            <person name="Wisecaver J."/>
            <person name="Long T.M."/>
            <person name="Aerts A.L."/>
            <person name="Barry K."/>
            <person name="Choi C."/>
            <person name="Clum A."/>
            <person name="Coughlan A.Y."/>
            <person name="Deshpande S."/>
            <person name="Douglass A.P."/>
            <person name="Hanson S.J."/>
            <person name="Klenk H.-P."/>
            <person name="Labutti K."/>
            <person name="Lapidus A."/>
            <person name="Lindquist E."/>
            <person name="Lipzen A."/>
            <person name="Meier-Kolthoff J.P."/>
            <person name="Ohm R.A."/>
            <person name="Otillar R.P."/>
            <person name="Pangilinan J."/>
            <person name="Peng Y."/>
            <person name="Rokas A."/>
            <person name="Rosa C.A."/>
            <person name="Scheuner C."/>
            <person name="Sibirny A.A."/>
            <person name="Slot J.C."/>
            <person name="Stielow J.B."/>
            <person name="Sun H."/>
            <person name="Kurtzman C.P."/>
            <person name="Blackwell M."/>
            <person name="Jeffries T.W."/>
            <person name="Grigoriev I.V."/>
        </authorList>
    </citation>
    <scope>NUCLEOTIDE SEQUENCE [LARGE SCALE GENOMIC DNA]</scope>
    <source>
        <strain evidence="9">NRRL Y-17796</strain>
    </source>
</reference>
<feature type="non-terminal residue" evidence="8">
    <location>
        <position position="1"/>
    </location>
</feature>
<organism evidence="8 9">
    <name type="scientific">Tortispora caseinolytica NRRL Y-17796</name>
    <dbReference type="NCBI Taxonomy" id="767744"/>
    <lineage>
        <taxon>Eukaryota</taxon>
        <taxon>Fungi</taxon>
        <taxon>Dikarya</taxon>
        <taxon>Ascomycota</taxon>
        <taxon>Saccharomycotina</taxon>
        <taxon>Trigonopsidomycetes</taxon>
        <taxon>Trigonopsidales</taxon>
        <taxon>Trigonopsidaceae</taxon>
        <taxon>Tortispora</taxon>
    </lineage>
</organism>
<evidence type="ECO:0000256" key="4">
    <source>
        <dbReference type="ARBA" id="ARBA00023242"/>
    </source>
</evidence>
<keyword evidence="9" id="KW-1185">Reference proteome</keyword>
<comment type="subcellular location">
    <subcellularLocation>
        <location evidence="1 5">Nucleus</location>
    </subcellularLocation>
</comment>
<dbReference type="Pfam" id="PF04084">
    <property type="entry name" value="RecA-like_ORC2"/>
    <property type="match status" value="1"/>
</dbReference>
<comment type="similarity">
    <text evidence="2 5">Belongs to the ORC2 family.</text>
</comment>
<comment type="subunit">
    <text evidence="5">Component of the origin recognition complex (ORC).</text>
</comment>
<keyword evidence="4 5" id="KW-0539">Nucleus</keyword>
<evidence type="ECO:0000313" key="9">
    <source>
        <dbReference type="Proteomes" id="UP000095023"/>
    </source>
</evidence>
<evidence type="ECO:0000313" key="8">
    <source>
        <dbReference type="EMBL" id="ODV92294.1"/>
    </source>
</evidence>